<feature type="region of interest" description="Disordered" evidence="1">
    <location>
        <begin position="66"/>
        <end position="137"/>
    </location>
</feature>
<proteinExistence type="predicted"/>
<dbReference type="GO" id="GO:0141166">
    <property type="term" value="P:chromosomal 5-methylcytosine DNA demethylation pathway"/>
    <property type="evidence" value="ECO:0007669"/>
    <property type="project" value="InterPro"/>
</dbReference>
<reference evidence="2" key="2">
    <citation type="journal article" date="2015" name="Data Brief">
        <title>Shoot transcriptome of the giant reed, Arundo donax.</title>
        <authorList>
            <person name="Barrero R.A."/>
            <person name="Guerrero F.D."/>
            <person name="Moolhuijzen P."/>
            <person name="Goolsby J.A."/>
            <person name="Tidwell J."/>
            <person name="Bellgard S.E."/>
            <person name="Bellgard M.I."/>
        </authorList>
    </citation>
    <scope>NUCLEOTIDE SEQUENCE</scope>
    <source>
        <tissue evidence="2">Shoot tissue taken approximately 20 cm above the soil surface</tissue>
    </source>
</reference>
<feature type="compositionally biased region" description="Polar residues" evidence="1">
    <location>
        <begin position="124"/>
        <end position="136"/>
    </location>
</feature>
<organism evidence="2">
    <name type="scientific">Arundo donax</name>
    <name type="common">Giant reed</name>
    <name type="synonym">Donax arundinaceus</name>
    <dbReference type="NCBI Taxonomy" id="35708"/>
    <lineage>
        <taxon>Eukaryota</taxon>
        <taxon>Viridiplantae</taxon>
        <taxon>Streptophyta</taxon>
        <taxon>Embryophyta</taxon>
        <taxon>Tracheophyta</taxon>
        <taxon>Spermatophyta</taxon>
        <taxon>Magnoliopsida</taxon>
        <taxon>Liliopsida</taxon>
        <taxon>Poales</taxon>
        <taxon>Poaceae</taxon>
        <taxon>PACMAD clade</taxon>
        <taxon>Arundinoideae</taxon>
        <taxon>Arundineae</taxon>
        <taxon>Arundo</taxon>
    </lineage>
</organism>
<accession>A0A0A9F3N9</accession>
<feature type="region of interest" description="Disordered" evidence="1">
    <location>
        <begin position="805"/>
        <end position="826"/>
    </location>
</feature>
<evidence type="ECO:0000313" key="2">
    <source>
        <dbReference type="EMBL" id="JAE05834.1"/>
    </source>
</evidence>
<dbReference type="PANTHER" id="PTHR46213:SF12">
    <property type="entry name" value="HHH-GPD DOMAIN-CONTAINING PROTEIN"/>
    <property type="match status" value="1"/>
</dbReference>
<feature type="compositionally biased region" description="Basic residues" evidence="1">
    <location>
        <begin position="73"/>
        <end position="83"/>
    </location>
</feature>
<dbReference type="EMBL" id="GBRH01192062">
    <property type="protein sequence ID" value="JAE05834.1"/>
    <property type="molecule type" value="Transcribed_RNA"/>
</dbReference>
<feature type="compositionally biased region" description="Polar residues" evidence="1">
    <location>
        <begin position="690"/>
        <end position="702"/>
    </location>
</feature>
<reference evidence="2" key="1">
    <citation type="submission" date="2014-09" db="EMBL/GenBank/DDBJ databases">
        <authorList>
            <person name="Magalhaes I.L.F."/>
            <person name="Oliveira U."/>
            <person name="Santos F.R."/>
            <person name="Vidigal T.H.D.A."/>
            <person name="Brescovit A.D."/>
            <person name="Santos A.J."/>
        </authorList>
    </citation>
    <scope>NUCLEOTIDE SEQUENCE</scope>
    <source>
        <tissue evidence="2">Shoot tissue taken approximately 20 cm above the soil surface</tissue>
    </source>
</reference>
<dbReference type="PANTHER" id="PTHR46213">
    <property type="entry name" value="TRANSCRIPTIONAL ACTIVATOR DEMETER"/>
    <property type="match status" value="1"/>
</dbReference>
<sequence>MQEGLGQRTSEFHAINLCFSTSSMPSQMDSSIELRTGDVTPPVPSEKLCANLQTIRDDAGVAEGVEINGKSVQKPKRKKHRPKVIKEGQSARSQKAKTPNPPKEKGNQPTGKRKYVQRKGLNAPTKQPPSGGTDTQIIAEPGAAQRCLNFDGQDQHGNVDLASQTQLTEVPTGPGDTQSSISGVERSNVQVSCHWGGTSCSISSFPMVDLQELRVDSMPKRVTFDLNSSIVNQMPSNCSNLMDNSGQFFQFGSRENVQTNQLLDFLAGMPVRSVSHLNSSVNHMQHQANFDQYIHTSQPCTEKPPRHGQMLHGYRMPENLTAPAQHTERVSMGGNFNPEACIGEGEIINQMAQCYRLPENPPVPPKYSERNAMSGDLSEFSLKNDYLKFATNDNHHTGGAFCFHGSPDFSDVLAMCKKREHNAVSGHHISFSIDNSNRASQSCSDNPLFTGSQTSYFPETCKRMRSENHSTRLNGATGKFSSSSTFSESWNTNKVSAINPGICTLADVQRLMALEKSRNSQQMIDFGTAENVAQEHVKSALQNIIDKDFIALPDKQFSSFTAQNMQLPGSIVNPLGESNIPRNGIHQIQSWEIRSSQHSDNFALPDKWSGDLTAGHIQLPSGTVNASIENCIQSNAIHQLQSSENVMTKGPVVLSEAHNGYTQDAAVNNYCVAANTDVQIRTTSDEVVRSHSQPTSQLTRNGGSHLDASRLTTEAKSTEKPKKRGRPRKEAIPNGKPKDRDTKGKEKVGRTKHTSPKSACTDFLKTDGITYSSEPSAVMPPRMATAELKGYREMTSDILKTSNHDKYTSKETHGGRRISQATSPSVDPLDDIIQKIKLLSINKPDEIAAEVPKNALVPYEGEFGALVAFEGKVRKSRSRAKVNIDPVTTLMWNLLMGPDMGDGAEGLDKDKEKWLDEERRVFRGRIDSFIARMHLVQGDRRFSPWKGSVVDSVVGVFLTQNVSDHLSSSAFMAVAAKFPAKSEVPEKHAAEMSYTPPEQKDSCSGLFGDSIKLQGKLFIEEISEIKSLITTEDNEESNSNELIGSSSGHGVNHAAGGCPVSYRKSLTGSHENGPPGSVFPTVVFSSVVEAEDGTLEDVISSQNSPDYLFHRTNLIGSSSLQNFTEEGYIIRNMSNRTGSSTEYTELPPLQDPKKHA</sequence>
<feature type="compositionally biased region" description="Basic and acidic residues" evidence="1">
    <location>
        <begin position="805"/>
        <end position="814"/>
    </location>
</feature>
<protein>
    <recommendedName>
        <fullName evidence="3">Protein ROS1</fullName>
    </recommendedName>
</protein>
<feature type="region of interest" description="Disordered" evidence="1">
    <location>
        <begin position="684"/>
        <end position="762"/>
    </location>
</feature>
<evidence type="ECO:0000256" key="1">
    <source>
        <dbReference type="SAM" id="MobiDB-lite"/>
    </source>
</evidence>
<dbReference type="GO" id="GO:0019104">
    <property type="term" value="F:DNA N-glycosylase activity"/>
    <property type="evidence" value="ECO:0007669"/>
    <property type="project" value="InterPro"/>
</dbReference>
<dbReference type="InterPro" id="IPR044811">
    <property type="entry name" value="DME/ROS1"/>
</dbReference>
<dbReference type="GO" id="GO:0035514">
    <property type="term" value="F:DNA demethylase activity"/>
    <property type="evidence" value="ECO:0007669"/>
    <property type="project" value="InterPro"/>
</dbReference>
<feature type="compositionally biased region" description="Basic and acidic residues" evidence="1">
    <location>
        <begin position="728"/>
        <end position="749"/>
    </location>
</feature>
<evidence type="ECO:0008006" key="3">
    <source>
        <dbReference type="Google" id="ProtNLM"/>
    </source>
</evidence>
<name>A0A0A9F3N9_ARUDO</name>
<dbReference type="AlphaFoldDB" id="A0A0A9F3N9"/>